<organism evidence="2 3">
    <name type="scientific">Heracleum sosnowskyi</name>
    <dbReference type="NCBI Taxonomy" id="360622"/>
    <lineage>
        <taxon>Eukaryota</taxon>
        <taxon>Viridiplantae</taxon>
        <taxon>Streptophyta</taxon>
        <taxon>Embryophyta</taxon>
        <taxon>Tracheophyta</taxon>
        <taxon>Spermatophyta</taxon>
        <taxon>Magnoliopsida</taxon>
        <taxon>eudicotyledons</taxon>
        <taxon>Gunneridae</taxon>
        <taxon>Pentapetalae</taxon>
        <taxon>asterids</taxon>
        <taxon>campanulids</taxon>
        <taxon>Apiales</taxon>
        <taxon>Apiaceae</taxon>
        <taxon>Apioideae</taxon>
        <taxon>apioid superclade</taxon>
        <taxon>Tordylieae</taxon>
        <taxon>Tordyliinae</taxon>
        <taxon>Heracleum</taxon>
    </lineage>
</organism>
<evidence type="ECO:0000313" key="3">
    <source>
        <dbReference type="Proteomes" id="UP001237642"/>
    </source>
</evidence>
<comment type="caution">
    <text evidence="2">The sequence shown here is derived from an EMBL/GenBank/DDBJ whole genome shotgun (WGS) entry which is preliminary data.</text>
</comment>
<dbReference type="EMBL" id="JAUIZM010000002">
    <property type="protein sequence ID" value="KAK1398146.1"/>
    <property type="molecule type" value="Genomic_DNA"/>
</dbReference>
<evidence type="ECO:0000256" key="1">
    <source>
        <dbReference type="SAM" id="MobiDB-lite"/>
    </source>
</evidence>
<reference evidence="2" key="1">
    <citation type="submission" date="2023-02" db="EMBL/GenBank/DDBJ databases">
        <title>Genome of toxic invasive species Heracleum sosnowskyi carries increased number of genes despite the absence of recent whole-genome duplications.</title>
        <authorList>
            <person name="Schelkunov M."/>
            <person name="Shtratnikova V."/>
            <person name="Makarenko M."/>
            <person name="Klepikova A."/>
            <person name="Omelchenko D."/>
            <person name="Novikova G."/>
            <person name="Obukhova E."/>
            <person name="Bogdanov V."/>
            <person name="Penin A."/>
            <person name="Logacheva M."/>
        </authorList>
    </citation>
    <scope>NUCLEOTIDE SEQUENCE</scope>
    <source>
        <strain evidence="2">Hsosn_3</strain>
        <tissue evidence="2">Leaf</tissue>
    </source>
</reference>
<name>A0AAD8N715_9APIA</name>
<sequence>MKELNYDHLKLDNFFSFRSDLATNRKKIRKLTEENKENDGSFNGVPNLFSGRGKVDSSRLGTAPVNTATVVTENSGNVPLTKQPNNQLNAKQGLFFQRSAIMSTTNNDDRSNFMQTQHSTFDHVDQSSNSIPLSDITRKTSNQPQNTREEPSKSGFVDGSGERIPLSNLTNENDAQVFTRERCKPAENPRKVVASKMQRRITPTMDSITKELSFEDDLIHNDYDSAEFSTISDLQADEGDMFWDDEYEFVEVERLDAEENETEHNADGYHDEIPYVDSNTQSKKKWKRITMKEYYSYKLQVRKDEEIDKILKSIGKSLMQFKQLPQPPANYLQSGTNNLVIDETSYNLSEMEFEFNKLFPHCNPEQLEVYTEIGNGQVKPPKNAVMDYEENDIIIPPEFCDPDIIGVIDDVRPLKHVTNTTNGDQFFREFVVTDLINKKHACNNIRLECKLRHCGHPTQEVPYVHMFDVITLPFSNTFQFDFASSVKYMEFGDDVGMEVEYSIVPHAAF</sequence>
<keyword evidence="3" id="KW-1185">Reference proteome</keyword>
<dbReference type="Proteomes" id="UP001237642">
    <property type="component" value="Unassembled WGS sequence"/>
</dbReference>
<gene>
    <name evidence="2" type="ORF">POM88_008009</name>
</gene>
<dbReference type="AlphaFoldDB" id="A0AAD8N715"/>
<feature type="region of interest" description="Disordered" evidence="1">
    <location>
        <begin position="119"/>
        <end position="175"/>
    </location>
</feature>
<evidence type="ECO:0000313" key="2">
    <source>
        <dbReference type="EMBL" id="KAK1398146.1"/>
    </source>
</evidence>
<protein>
    <submittedName>
        <fullName evidence="2">Uncharacterized protein</fullName>
    </submittedName>
</protein>
<accession>A0AAD8N715</accession>
<reference evidence="2" key="2">
    <citation type="submission" date="2023-05" db="EMBL/GenBank/DDBJ databases">
        <authorList>
            <person name="Schelkunov M.I."/>
        </authorList>
    </citation>
    <scope>NUCLEOTIDE SEQUENCE</scope>
    <source>
        <strain evidence="2">Hsosn_3</strain>
        <tissue evidence="2">Leaf</tissue>
    </source>
</reference>
<proteinExistence type="predicted"/>